<dbReference type="VEuPathDB" id="FungiDB:sscle_15g105150"/>
<protein>
    <submittedName>
        <fullName evidence="2">Uncharacterized protein</fullName>
    </submittedName>
</protein>
<organism evidence="2 3">
    <name type="scientific">Sclerotinia sclerotiorum (strain ATCC 18683 / 1980 / Ss-1)</name>
    <name type="common">White mold</name>
    <name type="synonym">Whetzelinia sclerotiorum</name>
    <dbReference type="NCBI Taxonomy" id="665079"/>
    <lineage>
        <taxon>Eukaryota</taxon>
        <taxon>Fungi</taxon>
        <taxon>Dikarya</taxon>
        <taxon>Ascomycota</taxon>
        <taxon>Pezizomycotina</taxon>
        <taxon>Leotiomycetes</taxon>
        <taxon>Helotiales</taxon>
        <taxon>Sclerotiniaceae</taxon>
        <taxon>Sclerotinia</taxon>
    </lineage>
</organism>
<name>A0A1D9QLC5_SCLS1</name>
<feature type="region of interest" description="Disordered" evidence="1">
    <location>
        <begin position="1"/>
        <end position="70"/>
    </location>
</feature>
<dbReference type="AlphaFoldDB" id="A0A1D9QLC5"/>
<feature type="compositionally biased region" description="Polar residues" evidence="1">
    <location>
        <begin position="14"/>
        <end position="23"/>
    </location>
</feature>
<sequence length="70" mass="7872">MNPYAYLSAKKKGQITQNLSSPQKAWDHAGASLTELNHGQESSSYPSANARRHQRNSHAQYCRRGNVRDT</sequence>
<evidence type="ECO:0000256" key="1">
    <source>
        <dbReference type="SAM" id="MobiDB-lite"/>
    </source>
</evidence>
<dbReference type="OrthoDB" id="10431096at2759"/>
<dbReference type="Proteomes" id="UP000177798">
    <property type="component" value="Chromosome 15"/>
</dbReference>
<feature type="compositionally biased region" description="Polar residues" evidence="1">
    <location>
        <begin position="34"/>
        <end position="47"/>
    </location>
</feature>
<evidence type="ECO:0000313" key="3">
    <source>
        <dbReference type="Proteomes" id="UP000177798"/>
    </source>
</evidence>
<reference evidence="3" key="1">
    <citation type="journal article" date="2017" name="Genome Biol. Evol.">
        <title>The complete genome sequence of the phytopathogenic fungus Sclerotinia sclerotiorum reveals insights into the genome architecture of broad host range pathogens.</title>
        <authorList>
            <person name="Derbyshire M."/>
            <person name="Denton-Giles M."/>
            <person name="Hegedus D."/>
            <person name="Seifbarghy S."/>
            <person name="Rollins J."/>
            <person name="van Kan J."/>
            <person name="Seidl M.F."/>
            <person name="Faino L."/>
            <person name="Mbengue M."/>
            <person name="Navaud O."/>
            <person name="Raffaele S."/>
            <person name="Hammond-Kosack K."/>
            <person name="Heard S."/>
            <person name="Oliver R."/>
        </authorList>
    </citation>
    <scope>NUCLEOTIDE SEQUENCE [LARGE SCALE GENOMIC DNA]</scope>
    <source>
        <strain evidence="3">ATCC 18683 / 1980 / Ss-1</strain>
    </source>
</reference>
<dbReference type="EMBL" id="CP017828">
    <property type="protein sequence ID" value="APA15745.1"/>
    <property type="molecule type" value="Genomic_DNA"/>
</dbReference>
<evidence type="ECO:0000313" key="2">
    <source>
        <dbReference type="EMBL" id="APA15745.1"/>
    </source>
</evidence>
<proteinExistence type="predicted"/>
<gene>
    <name evidence="2" type="ORF">sscle_15g105150</name>
</gene>
<accession>A0A1D9QLC5</accession>